<name>A0ABU6U0G7_9FABA</name>
<protein>
    <submittedName>
        <fullName evidence="1">Uncharacterized protein</fullName>
    </submittedName>
</protein>
<keyword evidence="2" id="KW-1185">Reference proteome</keyword>
<evidence type="ECO:0000313" key="2">
    <source>
        <dbReference type="Proteomes" id="UP001341840"/>
    </source>
</evidence>
<proteinExistence type="predicted"/>
<dbReference type="Proteomes" id="UP001341840">
    <property type="component" value="Unassembled WGS sequence"/>
</dbReference>
<gene>
    <name evidence="1" type="ORF">PIB30_114354</name>
</gene>
<reference evidence="1 2" key="1">
    <citation type="journal article" date="2023" name="Plants (Basel)">
        <title>Bridging the Gap: Combining Genomics and Transcriptomics Approaches to Understand Stylosanthes scabra, an Orphan Legume from the Brazilian Caatinga.</title>
        <authorList>
            <person name="Ferreira-Neto J.R.C."/>
            <person name="da Silva M.D."/>
            <person name="Binneck E."/>
            <person name="de Melo N.F."/>
            <person name="da Silva R.H."/>
            <person name="de Melo A.L.T.M."/>
            <person name="Pandolfi V."/>
            <person name="Bustamante F.O."/>
            <person name="Brasileiro-Vidal A.C."/>
            <person name="Benko-Iseppon A.M."/>
        </authorList>
    </citation>
    <scope>NUCLEOTIDE SEQUENCE [LARGE SCALE GENOMIC DNA]</scope>
    <source>
        <tissue evidence="1">Leaves</tissue>
    </source>
</reference>
<feature type="non-terminal residue" evidence="1">
    <location>
        <position position="73"/>
    </location>
</feature>
<dbReference type="EMBL" id="JASCZI010100969">
    <property type="protein sequence ID" value="MED6154620.1"/>
    <property type="molecule type" value="Genomic_DNA"/>
</dbReference>
<accession>A0ABU6U0G7</accession>
<comment type="caution">
    <text evidence="1">The sequence shown here is derived from an EMBL/GenBank/DDBJ whole genome shotgun (WGS) entry which is preliminary data.</text>
</comment>
<evidence type="ECO:0000313" key="1">
    <source>
        <dbReference type="EMBL" id="MED6154620.1"/>
    </source>
</evidence>
<sequence>MNKTEAMTFIKEDFNVTAHEKMVYRALREARERLIGSEKDQYAKLRGYMFELVKSNPGSSAFLEVIPIPQSLP</sequence>
<organism evidence="1 2">
    <name type="scientific">Stylosanthes scabra</name>
    <dbReference type="NCBI Taxonomy" id="79078"/>
    <lineage>
        <taxon>Eukaryota</taxon>
        <taxon>Viridiplantae</taxon>
        <taxon>Streptophyta</taxon>
        <taxon>Embryophyta</taxon>
        <taxon>Tracheophyta</taxon>
        <taxon>Spermatophyta</taxon>
        <taxon>Magnoliopsida</taxon>
        <taxon>eudicotyledons</taxon>
        <taxon>Gunneridae</taxon>
        <taxon>Pentapetalae</taxon>
        <taxon>rosids</taxon>
        <taxon>fabids</taxon>
        <taxon>Fabales</taxon>
        <taxon>Fabaceae</taxon>
        <taxon>Papilionoideae</taxon>
        <taxon>50 kb inversion clade</taxon>
        <taxon>dalbergioids sensu lato</taxon>
        <taxon>Dalbergieae</taxon>
        <taxon>Pterocarpus clade</taxon>
        <taxon>Stylosanthes</taxon>
    </lineage>
</organism>